<evidence type="ECO:0000256" key="1">
    <source>
        <dbReference type="SAM" id="Coils"/>
    </source>
</evidence>
<dbReference type="Proteomes" id="UP001642502">
    <property type="component" value="Unassembled WGS sequence"/>
</dbReference>
<evidence type="ECO:0000313" key="4">
    <source>
        <dbReference type="Proteomes" id="UP001642502"/>
    </source>
</evidence>
<evidence type="ECO:0000256" key="2">
    <source>
        <dbReference type="SAM" id="MobiDB-lite"/>
    </source>
</evidence>
<sequence length="519" mass="55882">MSDHAPSAADEYEIADKQYDYEGDNSLSRPPQTPTSPISAVSGSLFTHSSPGRPSTGTASLTRSFNLHAIGINTSPLDPLGRRILFYEGHSGEDEDEDDGPGESSLDHLEEELSNDGGSSIIGGGHYGGWQASEDGNVSSSCGNGCEGLDDPAAIEDRKDVLIDRLNDMVRHVTSYAPPSPSMSVRSVSTWNSPGKSVSAISGISGGDSVAAGGGGRAVFTELHAHIDQMEAVLAAERAAEAAALAASPRAVQRHHRYHSQPNNWHGWQRPDSRSATGKKIAHTRRLTLGASPVLYRNQSAPLPEVAESSPTRPTPWTPQTRRLPTVSSAMAANCDALAGDLSAVLGRLLKRREESDIIQESLLQKLAAANHRTAELEAQIKALKDERNRHVVSGNYSSRDSGSSSGTPTETSTKKSGTPMAGESLFEAGERLTDLDELRSELSFLRLQLRGIEVQCRSYIPIGADPELTESIENWKADWFALRDKVDEERRYASASVKAYMRLPEQDRSIIGGVNSTF</sequence>
<organism evidence="3 4">
    <name type="scientific">Sporothrix epigloea</name>
    <dbReference type="NCBI Taxonomy" id="1892477"/>
    <lineage>
        <taxon>Eukaryota</taxon>
        <taxon>Fungi</taxon>
        <taxon>Dikarya</taxon>
        <taxon>Ascomycota</taxon>
        <taxon>Pezizomycotina</taxon>
        <taxon>Sordariomycetes</taxon>
        <taxon>Sordariomycetidae</taxon>
        <taxon>Ophiostomatales</taxon>
        <taxon>Ophiostomataceae</taxon>
        <taxon>Sporothrix</taxon>
    </lineage>
</organism>
<keyword evidence="1" id="KW-0175">Coiled coil</keyword>
<dbReference type="EMBL" id="CAWUON010000027">
    <property type="protein sequence ID" value="CAK7267444.1"/>
    <property type="molecule type" value="Genomic_DNA"/>
</dbReference>
<name>A0ABP0DGQ4_9PEZI</name>
<feature type="compositionally biased region" description="Low complexity" evidence="2">
    <location>
        <begin position="394"/>
        <end position="420"/>
    </location>
</feature>
<gene>
    <name evidence="3" type="ORF">SEPCBS119000_002556</name>
</gene>
<keyword evidence="4" id="KW-1185">Reference proteome</keyword>
<feature type="coiled-coil region" evidence="1">
    <location>
        <begin position="360"/>
        <end position="387"/>
    </location>
</feature>
<proteinExistence type="predicted"/>
<protein>
    <submittedName>
        <fullName evidence="3">Uncharacterized protein</fullName>
    </submittedName>
</protein>
<feature type="region of interest" description="Disordered" evidence="2">
    <location>
        <begin position="90"/>
        <end position="117"/>
    </location>
</feature>
<feature type="region of interest" description="Disordered" evidence="2">
    <location>
        <begin position="1"/>
        <end position="60"/>
    </location>
</feature>
<reference evidence="3 4" key="1">
    <citation type="submission" date="2024-01" db="EMBL/GenBank/DDBJ databases">
        <authorList>
            <person name="Allen C."/>
            <person name="Tagirdzhanova G."/>
        </authorList>
    </citation>
    <scope>NUCLEOTIDE SEQUENCE [LARGE SCALE GENOMIC DNA]</scope>
    <source>
        <strain evidence="3 4">CBS 119000</strain>
    </source>
</reference>
<accession>A0ABP0DGQ4</accession>
<comment type="caution">
    <text evidence="3">The sequence shown here is derived from an EMBL/GenBank/DDBJ whole genome shotgun (WGS) entry which is preliminary data.</text>
</comment>
<evidence type="ECO:0000313" key="3">
    <source>
        <dbReference type="EMBL" id="CAK7267444.1"/>
    </source>
</evidence>
<feature type="region of interest" description="Disordered" evidence="2">
    <location>
        <begin position="390"/>
        <end position="422"/>
    </location>
</feature>
<feature type="compositionally biased region" description="Polar residues" evidence="2">
    <location>
        <begin position="25"/>
        <end position="60"/>
    </location>
</feature>
<feature type="region of interest" description="Disordered" evidence="2">
    <location>
        <begin position="300"/>
        <end position="324"/>
    </location>
</feature>